<keyword evidence="2" id="KW-1185">Reference proteome</keyword>
<dbReference type="Proteomes" id="UP001055879">
    <property type="component" value="Linkage Group LG03"/>
</dbReference>
<organism evidence="1 2">
    <name type="scientific">Arctium lappa</name>
    <name type="common">Greater burdock</name>
    <name type="synonym">Lappa major</name>
    <dbReference type="NCBI Taxonomy" id="4217"/>
    <lineage>
        <taxon>Eukaryota</taxon>
        <taxon>Viridiplantae</taxon>
        <taxon>Streptophyta</taxon>
        <taxon>Embryophyta</taxon>
        <taxon>Tracheophyta</taxon>
        <taxon>Spermatophyta</taxon>
        <taxon>Magnoliopsida</taxon>
        <taxon>eudicotyledons</taxon>
        <taxon>Gunneridae</taxon>
        <taxon>Pentapetalae</taxon>
        <taxon>asterids</taxon>
        <taxon>campanulids</taxon>
        <taxon>Asterales</taxon>
        <taxon>Asteraceae</taxon>
        <taxon>Carduoideae</taxon>
        <taxon>Cardueae</taxon>
        <taxon>Arctiinae</taxon>
        <taxon>Arctium</taxon>
    </lineage>
</organism>
<protein>
    <submittedName>
        <fullName evidence="1">Uncharacterized protein</fullName>
    </submittedName>
</protein>
<comment type="caution">
    <text evidence="1">The sequence shown here is derived from an EMBL/GenBank/DDBJ whole genome shotgun (WGS) entry which is preliminary data.</text>
</comment>
<name>A0ACB9DNG9_ARCLA</name>
<dbReference type="EMBL" id="CM042049">
    <property type="protein sequence ID" value="KAI3748102.1"/>
    <property type="molecule type" value="Genomic_DNA"/>
</dbReference>
<sequence>MTLRNNTERPLYTTGTTSTMLLFLDISSTSALNAPVSGQLFHYCHRMLLFLDSSSTHAIDRTSINHRPNCNRVEPPRSLTENTFVHTTTAAQHTCNSFVSLVHPSLTRTYYS</sequence>
<evidence type="ECO:0000313" key="1">
    <source>
        <dbReference type="EMBL" id="KAI3748102.1"/>
    </source>
</evidence>
<accession>A0ACB9DNG9</accession>
<reference evidence="2" key="1">
    <citation type="journal article" date="2022" name="Mol. Ecol. Resour.">
        <title>The genomes of chicory, endive, great burdock and yacon provide insights into Asteraceae palaeo-polyploidization history and plant inulin production.</title>
        <authorList>
            <person name="Fan W."/>
            <person name="Wang S."/>
            <person name="Wang H."/>
            <person name="Wang A."/>
            <person name="Jiang F."/>
            <person name="Liu H."/>
            <person name="Zhao H."/>
            <person name="Xu D."/>
            <person name="Zhang Y."/>
        </authorList>
    </citation>
    <scope>NUCLEOTIDE SEQUENCE [LARGE SCALE GENOMIC DNA]</scope>
    <source>
        <strain evidence="2">cv. Niubang</strain>
    </source>
</reference>
<evidence type="ECO:0000313" key="2">
    <source>
        <dbReference type="Proteomes" id="UP001055879"/>
    </source>
</evidence>
<reference evidence="1 2" key="2">
    <citation type="journal article" date="2022" name="Mol. Ecol. Resour.">
        <title>The genomes of chicory, endive, great burdock and yacon provide insights into Asteraceae paleo-polyploidization history and plant inulin production.</title>
        <authorList>
            <person name="Fan W."/>
            <person name="Wang S."/>
            <person name="Wang H."/>
            <person name="Wang A."/>
            <person name="Jiang F."/>
            <person name="Liu H."/>
            <person name="Zhao H."/>
            <person name="Xu D."/>
            <person name="Zhang Y."/>
        </authorList>
    </citation>
    <scope>NUCLEOTIDE SEQUENCE [LARGE SCALE GENOMIC DNA]</scope>
    <source>
        <strain evidence="2">cv. Niubang</strain>
    </source>
</reference>
<proteinExistence type="predicted"/>
<gene>
    <name evidence="1" type="ORF">L6452_10976</name>
</gene>